<keyword evidence="5 8" id="KW-0812">Transmembrane</keyword>
<dbReference type="Pfam" id="PF03547">
    <property type="entry name" value="Mem_trans"/>
    <property type="match status" value="1"/>
</dbReference>
<reference evidence="9 10" key="1">
    <citation type="submission" date="2024-04" db="EMBL/GenBank/DDBJ databases">
        <title>Draft genome sequence of Sessilibacter corallicola NBRC 116591.</title>
        <authorList>
            <person name="Miyakawa T."/>
            <person name="Kusuya Y."/>
            <person name="Miura T."/>
        </authorList>
    </citation>
    <scope>NUCLEOTIDE SEQUENCE [LARGE SCALE GENOMIC DNA]</scope>
    <source>
        <strain evidence="9 10">KU-00831-HH</strain>
    </source>
</reference>
<proteinExistence type="inferred from homology"/>
<sequence length="319" mass="33607">MVNSLASIEFALGVTAPICVVIAIGALLAKIEFIKEDFINTGSKLVFNITLPALLFVSIVSADIHLDKSVSLVAYGVISTIIVYLLLEIIIPKIVKVPSDRGVVIQGSFRSNMGIVGLAYCVNAYGDAAFPAAAIFLAFVTITYNVLAIITLTRWGQSEKNNAGGISQFFKALATNPLIMAITVALTINALSIPLPDFAIQSGKYFAQMTLPVALLCAGASLNLKINNEFGSAVIASVAKLLIIPTAITTGAYLFGFNGVELGIIFLMTCAPSASVTFVMTKVLGGNSTLAANIIVITTIFSLITTSIGTAILRQYQLM</sequence>
<feature type="transmembrane region" description="Helical" evidence="8">
    <location>
        <begin position="292"/>
        <end position="313"/>
    </location>
</feature>
<dbReference type="PANTHER" id="PTHR36838">
    <property type="entry name" value="AUXIN EFFLUX CARRIER FAMILY PROTEIN"/>
    <property type="match status" value="1"/>
</dbReference>
<evidence type="ECO:0000256" key="5">
    <source>
        <dbReference type="ARBA" id="ARBA00022692"/>
    </source>
</evidence>
<dbReference type="Proteomes" id="UP001465153">
    <property type="component" value="Unassembled WGS sequence"/>
</dbReference>
<evidence type="ECO:0000256" key="4">
    <source>
        <dbReference type="ARBA" id="ARBA00022475"/>
    </source>
</evidence>
<evidence type="ECO:0000256" key="6">
    <source>
        <dbReference type="ARBA" id="ARBA00022989"/>
    </source>
</evidence>
<evidence type="ECO:0000256" key="8">
    <source>
        <dbReference type="SAM" id="Phobius"/>
    </source>
</evidence>
<feature type="transmembrane region" description="Helical" evidence="8">
    <location>
        <begin position="205"/>
        <end position="222"/>
    </location>
</feature>
<keyword evidence="3" id="KW-0813">Transport</keyword>
<evidence type="ECO:0000256" key="3">
    <source>
        <dbReference type="ARBA" id="ARBA00022448"/>
    </source>
</evidence>
<keyword evidence="7 8" id="KW-0472">Membrane</keyword>
<comment type="subcellular location">
    <subcellularLocation>
        <location evidence="1">Cell membrane</location>
        <topology evidence="1">Multi-pass membrane protein</topology>
    </subcellularLocation>
</comment>
<keyword evidence="4" id="KW-1003">Cell membrane</keyword>
<feature type="transmembrane region" description="Helical" evidence="8">
    <location>
        <begin position="262"/>
        <end position="280"/>
    </location>
</feature>
<feature type="transmembrane region" description="Helical" evidence="8">
    <location>
        <begin position="72"/>
        <end position="91"/>
    </location>
</feature>
<dbReference type="Gene3D" id="1.20.1530.20">
    <property type="match status" value="1"/>
</dbReference>
<organism evidence="9 10">
    <name type="scientific">Sessilibacter corallicola</name>
    <dbReference type="NCBI Taxonomy" id="2904075"/>
    <lineage>
        <taxon>Bacteria</taxon>
        <taxon>Pseudomonadati</taxon>
        <taxon>Pseudomonadota</taxon>
        <taxon>Gammaproteobacteria</taxon>
        <taxon>Cellvibrionales</taxon>
        <taxon>Cellvibrionaceae</taxon>
        <taxon>Sessilibacter</taxon>
    </lineage>
</organism>
<dbReference type="EMBL" id="BAABWN010000006">
    <property type="protein sequence ID" value="GAA6168392.1"/>
    <property type="molecule type" value="Genomic_DNA"/>
</dbReference>
<feature type="transmembrane region" description="Helical" evidence="8">
    <location>
        <begin position="234"/>
        <end position="256"/>
    </location>
</feature>
<comment type="similarity">
    <text evidence="2">Belongs to the auxin efflux carrier (TC 2.A.69) family.</text>
</comment>
<keyword evidence="10" id="KW-1185">Reference proteome</keyword>
<keyword evidence="6 8" id="KW-1133">Transmembrane helix</keyword>
<dbReference type="PANTHER" id="PTHR36838:SF4">
    <property type="entry name" value="AUXIN EFFLUX CARRIER FAMILY PROTEIN"/>
    <property type="match status" value="1"/>
</dbReference>
<feature type="transmembrane region" description="Helical" evidence="8">
    <location>
        <begin position="45"/>
        <end position="66"/>
    </location>
</feature>
<evidence type="ECO:0000313" key="10">
    <source>
        <dbReference type="Proteomes" id="UP001465153"/>
    </source>
</evidence>
<comment type="caution">
    <text evidence="9">The sequence shown here is derived from an EMBL/GenBank/DDBJ whole genome shotgun (WGS) entry which is preliminary data.</text>
</comment>
<gene>
    <name evidence="9" type="ORF">NBRC116591_22030</name>
</gene>
<feature type="transmembrane region" description="Helical" evidence="8">
    <location>
        <begin position="132"/>
        <end position="152"/>
    </location>
</feature>
<dbReference type="InterPro" id="IPR038770">
    <property type="entry name" value="Na+/solute_symporter_sf"/>
</dbReference>
<dbReference type="InterPro" id="IPR004776">
    <property type="entry name" value="Mem_transp_PIN-like"/>
</dbReference>
<evidence type="ECO:0000256" key="1">
    <source>
        <dbReference type="ARBA" id="ARBA00004651"/>
    </source>
</evidence>
<evidence type="ECO:0000256" key="7">
    <source>
        <dbReference type="ARBA" id="ARBA00023136"/>
    </source>
</evidence>
<evidence type="ECO:0000313" key="9">
    <source>
        <dbReference type="EMBL" id="GAA6168392.1"/>
    </source>
</evidence>
<dbReference type="RefSeq" id="WP_353303079.1">
    <property type="nucleotide sequence ID" value="NZ_BAABWN010000006.1"/>
</dbReference>
<name>A0ABQ0A9Z7_9GAMM</name>
<evidence type="ECO:0000256" key="2">
    <source>
        <dbReference type="ARBA" id="ARBA00010145"/>
    </source>
</evidence>
<protein>
    <submittedName>
        <fullName evidence="9">AEC family transporter</fullName>
    </submittedName>
</protein>
<accession>A0ABQ0A9Z7</accession>
<feature type="transmembrane region" description="Helical" evidence="8">
    <location>
        <begin position="12"/>
        <end position="33"/>
    </location>
</feature>
<feature type="transmembrane region" description="Helical" evidence="8">
    <location>
        <begin position="173"/>
        <end position="193"/>
    </location>
</feature>